<proteinExistence type="predicted"/>
<gene>
    <name evidence="2" type="ORF">AFUS01_LOCUS31951</name>
</gene>
<sequence length="211" mass="24234">METKQFTLVGWDPPGYGKSRPPNREIFTEEFCLQKDANLAGLLMSKLGFSKYSILGWSNGGLTGAYLAAAFPNEVQKLIMCNSPFRMSERSVKVAQMLTHLENWPPAQQKSLVRTYEKKYLKKMLTDWEQLNIIGAKDQACFEVFKVELKKIKAPTLYIHGGKDILILEEHPIGFQGYIPNFRLHQLPDAPHDHLEFLDEFVKISQEFLQL</sequence>
<evidence type="ECO:0000259" key="1">
    <source>
        <dbReference type="Pfam" id="PF00561"/>
    </source>
</evidence>
<dbReference type="Proteomes" id="UP000708208">
    <property type="component" value="Unassembled WGS sequence"/>
</dbReference>
<evidence type="ECO:0000313" key="2">
    <source>
        <dbReference type="EMBL" id="CAG7821621.1"/>
    </source>
</evidence>
<name>A0A8J2PB29_9HEXA</name>
<keyword evidence="3" id="KW-1185">Reference proteome</keyword>
<dbReference type="Pfam" id="PF00561">
    <property type="entry name" value="Abhydrolase_1"/>
    <property type="match status" value="1"/>
</dbReference>
<protein>
    <recommendedName>
        <fullName evidence="1">AB hydrolase-1 domain-containing protein</fullName>
    </recommendedName>
</protein>
<dbReference type="PANTHER" id="PTHR46331:SF2">
    <property type="entry name" value="VALACYCLOVIR HYDROLASE"/>
    <property type="match status" value="1"/>
</dbReference>
<organism evidence="2 3">
    <name type="scientific">Allacma fusca</name>
    <dbReference type="NCBI Taxonomy" id="39272"/>
    <lineage>
        <taxon>Eukaryota</taxon>
        <taxon>Metazoa</taxon>
        <taxon>Ecdysozoa</taxon>
        <taxon>Arthropoda</taxon>
        <taxon>Hexapoda</taxon>
        <taxon>Collembola</taxon>
        <taxon>Symphypleona</taxon>
        <taxon>Sminthuridae</taxon>
        <taxon>Allacma</taxon>
    </lineage>
</organism>
<dbReference type="GO" id="GO:0017171">
    <property type="term" value="F:serine hydrolase activity"/>
    <property type="evidence" value="ECO:0007669"/>
    <property type="project" value="TreeGrafter"/>
</dbReference>
<comment type="caution">
    <text evidence="2">The sequence shown here is derived from an EMBL/GenBank/DDBJ whole genome shotgun (WGS) entry which is preliminary data.</text>
</comment>
<dbReference type="OrthoDB" id="19657at2759"/>
<evidence type="ECO:0000313" key="3">
    <source>
        <dbReference type="Proteomes" id="UP000708208"/>
    </source>
</evidence>
<dbReference type="AlphaFoldDB" id="A0A8J2PB29"/>
<accession>A0A8J2PB29</accession>
<feature type="domain" description="AB hydrolase-1" evidence="1">
    <location>
        <begin position="4"/>
        <end position="88"/>
    </location>
</feature>
<dbReference type="InterPro" id="IPR000073">
    <property type="entry name" value="AB_hydrolase_1"/>
</dbReference>
<dbReference type="EMBL" id="CAJVCH010517255">
    <property type="protein sequence ID" value="CAG7821621.1"/>
    <property type="molecule type" value="Genomic_DNA"/>
</dbReference>
<reference evidence="2" key="1">
    <citation type="submission" date="2021-06" db="EMBL/GenBank/DDBJ databases">
        <authorList>
            <person name="Hodson N. C."/>
            <person name="Mongue J. A."/>
            <person name="Jaron S. K."/>
        </authorList>
    </citation>
    <scope>NUCLEOTIDE SEQUENCE</scope>
</reference>
<dbReference type="PANTHER" id="PTHR46331">
    <property type="entry name" value="VALACYCLOVIR HYDROLASE"/>
    <property type="match status" value="1"/>
</dbReference>